<comment type="similarity">
    <text evidence="7">Belongs to the YfgM family.</text>
</comment>
<keyword evidence="4 9" id="KW-1133">Transmembrane helix</keyword>
<reference evidence="11 12" key="1">
    <citation type="journal article" date="2014" name="Genome Announc.">
        <title>Draft Genome Sequence of the Agar-Degrading Bacterium Catenovulum sp. Strain DS-2, Isolated from Intestines of Haliotis diversicolor.</title>
        <authorList>
            <person name="Shan D."/>
            <person name="Li X."/>
            <person name="Gu Z."/>
            <person name="Wei G."/>
            <person name="Gao Z."/>
            <person name="Shao Z."/>
        </authorList>
    </citation>
    <scope>NUCLEOTIDE SEQUENCE [LARGE SCALE GENOMIC DNA]</scope>
    <source>
        <strain evidence="11 12">DS-2</strain>
    </source>
</reference>
<dbReference type="InterPro" id="IPR026039">
    <property type="entry name" value="YfgM"/>
</dbReference>
<dbReference type="OrthoDB" id="9789675at2"/>
<evidence type="ECO:0000256" key="4">
    <source>
        <dbReference type="ARBA" id="ARBA00022989"/>
    </source>
</evidence>
<organism evidence="11 12">
    <name type="scientific">Catenovulum agarivorans DS-2</name>
    <dbReference type="NCBI Taxonomy" id="1328313"/>
    <lineage>
        <taxon>Bacteria</taxon>
        <taxon>Pseudomonadati</taxon>
        <taxon>Pseudomonadota</taxon>
        <taxon>Gammaproteobacteria</taxon>
        <taxon>Alteromonadales</taxon>
        <taxon>Alteromonadaceae</taxon>
        <taxon>Catenovulum</taxon>
    </lineage>
</organism>
<feature type="domain" description="Ancillary SecYEG translocon subunit/Cell division coordinator CpoB TPR" evidence="10">
    <location>
        <begin position="15"/>
        <end position="201"/>
    </location>
</feature>
<comment type="subcellular location">
    <subcellularLocation>
        <location evidence="1">Cell membrane</location>
        <topology evidence="1">Single-pass type II membrane protein</topology>
    </subcellularLocation>
</comment>
<dbReference type="Pfam" id="PF09976">
    <property type="entry name" value="TPR_21"/>
    <property type="match status" value="1"/>
</dbReference>
<protein>
    <recommendedName>
        <fullName evidence="8">Ancillary SecYEG translocon subunit</fullName>
    </recommendedName>
</protein>
<sequence>MEIFSTEEQQEEAIKNFLSKYSNAIIGGFVAGLVGIYGYNWYQDKTIADQEAMSQEFTQIESETGLNKEQAAEFVVQNSESGFAVLASFKLAKAFVEEQAFDKAAEQLKWVINNSEDASVVDLATVRLARVQIALGQSEQAYTLLSAPKTEAFVAQFAELKGDIDYKAGRIDQAREQYQLAADNDGLTGNPGLKMKLDNLATDNGTVAL</sequence>
<evidence type="ECO:0000256" key="8">
    <source>
        <dbReference type="ARBA" id="ARBA00024235"/>
    </source>
</evidence>
<dbReference type="InterPro" id="IPR018704">
    <property type="entry name" value="SecYEG/CpoB_TPR"/>
</dbReference>
<evidence type="ECO:0000259" key="10">
    <source>
        <dbReference type="Pfam" id="PF09976"/>
    </source>
</evidence>
<keyword evidence="6" id="KW-0143">Chaperone</keyword>
<dbReference type="AlphaFoldDB" id="W7R3Z7"/>
<keyword evidence="2" id="KW-1003">Cell membrane</keyword>
<evidence type="ECO:0000256" key="1">
    <source>
        <dbReference type="ARBA" id="ARBA00004401"/>
    </source>
</evidence>
<dbReference type="Gene3D" id="1.25.40.10">
    <property type="entry name" value="Tetratricopeptide repeat domain"/>
    <property type="match status" value="1"/>
</dbReference>
<keyword evidence="12" id="KW-1185">Reference proteome</keyword>
<evidence type="ECO:0000256" key="3">
    <source>
        <dbReference type="ARBA" id="ARBA00022692"/>
    </source>
</evidence>
<proteinExistence type="inferred from homology"/>
<dbReference type="eggNOG" id="COG2976">
    <property type="taxonomic scope" value="Bacteria"/>
</dbReference>
<name>W7R3Z7_9ALTE</name>
<dbReference type="InterPro" id="IPR011990">
    <property type="entry name" value="TPR-like_helical_dom_sf"/>
</dbReference>
<evidence type="ECO:0000256" key="5">
    <source>
        <dbReference type="ARBA" id="ARBA00023136"/>
    </source>
</evidence>
<evidence type="ECO:0000313" key="12">
    <source>
        <dbReference type="Proteomes" id="UP000019276"/>
    </source>
</evidence>
<evidence type="ECO:0000256" key="9">
    <source>
        <dbReference type="SAM" id="Phobius"/>
    </source>
</evidence>
<dbReference type="STRING" id="1328313.DS2_01475"/>
<keyword evidence="3 9" id="KW-0812">Transmembrane</keyword>
<keyword evidence="5 9" id="KW-0472">Membrane</keyword>
<gene>
    <name evidence="11" type="ORF">DS2_01475</name>
</gene>
<dbReference type="PANTHER" id="PTHR38035:SF1">
    <property type="entry name" value="ANCILLARY SECYEG TRANSLOCON SUBUNIT"/>
    <property type="match status" value="1"/>
</dbReference>
<dbReference type="SUPFAM" id="SSF48452">
    <property type="entry name" value="TPR-like"/>
    <property type="match status" value="1"/>
</dbReference>
<dbReference type="Proteomes" id="UP000019276">
    <property type="component" value="Unassembled WGS sequence"/>
</dbReference>
<dbReference type="EMBL" id="ARZY01000001">
    <property type="protein sequence ID" value="EWH12350.1"/>
    <property type="molecule type" value="Genomic_DNA"/>
</dbReference>
<accession>W7R3Z7</accession>
<dbReference type="PANTHER" id="PTHR38035">
    <property type="entry name" value="UPF0070 PROTEIN YFGM"/>
    <property type="match status" value="1"/>
</dbReference>
<dbReference type="GO" id="GO:0005886">
    <property type="term" value="C:plasma membrane"/>
    <property type="evidence" value="ECO:0007669"/>
    <property type="project" value="UniProtKB-SubCell"/>
</dbReference>
<comment type="caution">
    <text evidence="11">The sequence shown here is derived from an EMBL/GenBank/DDBJ whole genome shotgun (WGS) entry which is preliminary data.</text>
</comment>
<dbReference type="PIRSF" id="PIRSF006170">
    <property type="entry name" value="YfgM"/>
    <property type="match status" value="1"/>
</dbReference>
<feature type="transmembrane region" description="Helical" evidence="9">
    <location>
        <begin position="21"/>
        <end position="42"/>
    </location>
</feature>
<evidence type="ECO:0000256" key="6">
    <source>
        <dbReference type="ARBA" id="ARBA00023186"/>
    </source>
</evidence>
<dbReference type="RefSeq" id="WP_035012809.1">
    <property type="nucleotide sequence ID" value="NZ_ARZY01000001.1"/>
</dbReference>
<evidence type="ECO:0000256" key="2">
    <source>
        <dbReference type="ARBA" id="ARBA00022475"/>
    </source>
</evidence>
<evidence type="ECO:0000256" key="7">
    <source>
        <dbReference type="ARBA" id="ARBA00024197"/>
    </source>
</evidence>
<dbReference type="GO" id="GO:0044877">
    <property type="term" value="F:protein-containing complex binding"/>
    <property type="evidence" value="ECO:0007669"/>
    <property type="project" value="InterPro"/>
</dbReference>
<evidence type="ECO:0000313" key="11">
    <source>
        <dbReference type="EMBL" id="EWH12350.1"/>
    </source>
</evidence>